<reference evidence="5" key="1">
    <citation type="journal article" date="2021" name="PeerJ">
        <title>Extensive microbial diversity within the chicken gut microbiome revealed by metagenomics and culture.</title>
        <authorList>
            <person name="Gilroy R."/>
            <person name="Ravi A."/>
            <person name="Getino M."/>
            <person name="Pursley I."/>
            <person name="Horton D.L."/>
            <person name="Alikhan N.F."/>
            <person name="Baker D."/>
            <person name="Gharbi K."/>
            <person name="Hall N."/>
            <person name="Watson M."/>
            <person name="Adriaenssens E.M."/>
            <person name="Foster-Nyarko E."/>
            <person name="Jarju S."/>
            <person name="Secka A."/>
            <person name="Antonio M."/>
            <person name="Oren A."/>
            <person name="Chaudhuri R.R."/>
            <person name="La Ragione R."/>
            <person name="Hildebrand F."/>
            <person name="Pallen M.J."/>
        </authorList>
    </citation>
    <scope>NUCLEOTIDE SEQUENCE</scope>
    <source>
        <strain evidence="5">USAMLcec4-12693</strain>
    </source>
</reference>
<evidence type="ECO:0000256" key="1">
    <source>
        <dbReference type="ARBA" id="ARBA00008061"/>
    </source>
</evidence>
<dbReference type="SMART" id="SM00642">
    <property type="entry name" value="Aamy"/>
    <property type="match status" value="1"/>
</dbReference>
<dbReference type="Proteomes" id="UP000813420">
    <property type="component" value="Unassembled WGS sequence"/>
</dbReference>
<dbReference type="AlphaFoldDB" id="A0A9D2VZI6"/>
<accession>A0A9D2VZI6</accession>
<reference evidence="5" key="2">
    <citation type="submission" date="2021-09" db="EMBL/GenBank/DDBJ databases">
        <authorList>
            <person name="Gilroy R."/>
        </authorList>
    </citation>
    <scope>NUCLEOTIDE SEQUENCE</scope>
    <source>
        <strain evidence="5">USAMLcec4-12693</strain>
    </source>
</reference>
<dbReference type="InterPro" id="IPR004193">
    <property type="entry name" value="Glyco_hydro_13_N"/>
</dbReference>
<evidence type="ECO:0000256" key="2">
    <source>
        <dbReference type="ARBA" id="ARBA00022801"/>
    </source>
</evidence>
<dbReference type="CDD" id="cd11326">
    <property type="entry name" value="AmyAc_Glg_debranch"/>
    <property type="match status" value="1"/>
</dbReference>
<gene>
    <name evidence="5" type="primary">glgX</name>
    <name evidence="5" type="ORF">K8V39_10095</name>
</gene>
<dbReference type="InterPro" id="IPR017853">
    <property type="entry name" value="GH"/>
</dbReference>
<name>A0A9D2VZI6_9FIRM</name>
<dbReference type="InterPro" id="IPR014756">
    <property type="entry name" value="Ig_E-set"/>
</dbReference>
<feature type="domain" description="Glycosyl hydrolase family 13 catalytic" evidence="4">
    <location>
        <begin position="159"/>
        <end position="568"/>
    </location>
</feature>
<dbReference type="EMBL" id="DYXE01000086">
    <property type="protein sequence ID" value="HJH50603.1"/>
    <property type="molecule type" value="Genomic_DNA"/>
</dbReference>
<proteinExistence type="inferred from homology"/>
<sequence length="701" mass="79408">MRHMIPLDCIAGFDVRPGFYIYEGATPIPNGVNFTVHSHGATSCELLLYHRMAEQPYAVLPFPENYKIGDVYSMIVFGLNVEEFEYAYRLDGPYDPGKGLLFDRNHILLDPYAKAVTGQSTWGKKVSDKGYRARVVRNNFDWGAAANPKIPMEDLIIYELHVRGFTKMAADVTAPGTFLGIREKIPYLKELGINAIEMMPIFEFDELSDRRIVNGKEVLNYWGYNTVSFFAPNTSYASAVEYNREGLELKELIKALHENGIEVILDVVFNHTAEGNEDGPFISFKGFDNNIYYLLTPEGYYYNFSGCGNTMNCNHPVVQRMIIDCLRYWVTTYRVDGFRFDLASILGRNEDGSPMENPPLLQALARDSILADTKLIAEAWDAGGLYQVGDFPAFHRWSEWNGRYRDDLREYLKGGIWCAAAAARRITGSLDLYDPAVRGRGASVNFINCHDGFTLYDLYAYDWKHNEANGWENTDGCNDNRSWNCGAEGETENEEVIKLRMRLIRNACAVLLTSRGTPMFPAGDEFCNTQFGNNNAYCQDNEISWLDWGRLQTYQKIYQFFRHMIGFRKRHPAIQGTGKAAVCGFPETSLHGRKPWKADYESDGGVVAVMFAGYDPHRNQDDIVYLIVNAFWEAAEVELPGLPEGLAWQMEINTGAEGEEYRDIPLIIGNSRVLAGERSVLILTAEKSGSRREAAKKSERN</sequence>
<dbReference type="Gene3D" id="3.20.20.80">
    <property type="entry name" value="Glycosidases"/>
    <property type="match status" value="1"/>
</dbReference>
<dbReference type="InterPro" id="IPR006047">
    <property type="entry name" value="GH13_cat_dom"/>
</dbReference>
<keyword evidence="3" id="KW-0326">Glycosidase</keyword>
<evidence type="ECO:0000259" key="4">
    <source>
        <dbReference type="SMART" id="SM00642"/>
    </source>
</evidence>
<dbReference type="GO" id="GO:0004135">
    <property type="term" value="F:amylo-alpha-1,6-glucosidase activity"/>
    <property type="evidence" value="ECO:0007669"/>
    <property type="project" value="InterPro"/>
</dbReference>
<dbReference type="SUPFAM" id="SSF81296">
    <property type="entry name" value="E set domains"/>
    <property type="match status" value="1"/>
</dbReference>
<comment type="similarity">
    <text evidence="1">Belongs to the glycosyl hydrolase 13 family.</text>
</comment>
<dbReference type="InterPro" id="IPR011837">
    <property type="entry name" value="Glycogen_debranch_GlgX"/>
</dbReference>
<dbReference type="InterPro" id="IPR013780">
    <property type="entry name" value="Glyco_hydro_b"/>
</dbReference>
<organism evidence="5 6">
    <name type="scientific">Merdimonas faecis</name>
    <dbReference type="NCBI Taxonomy" id="1653435"/>
    <lineage>
        <taxon>Bacteria</taxon>
        <taxon>Bacillati</taxon>
        <taxon>Bacillota</taxon>
        <taxon>Clostridia</taxon>
        <taxon>Lachnospirales</taxon>
        <taxon>Lachnospiraceae</taxon>
        <taxon>Merdimonas</taxon>
    </lineage>
</organism>
<dbReference type="Gene3D" id="2.60.40.10">
    <property type="entry name" value="Immunoglobulins"/>
    <property type="match status" value="1"/>
</dbReference>
<evidence type="ECO:0000256" key="3">
    <source>
        <dbReference type="ARBA" id="ARBA00023295"/>
    </source>
</evidence>
<dbReference type="Pfam" id="PF02922">
    <property type="entry name" value="CBM_48"/>
    <property type="match status" value="1"/>
</dbReference>
<evidence type="ECO:0000313" key="5">
    <source>
        <dbReference type="EMBL" id="HJH50603.1"/>
    </source>
</evidence>
<dbReference type="GO" id="GO:0005980">
    <property type="term" value="P:glycogen catabolic process"/>
    <property type="evidence" value="ECO:0007669"/>
    <property type="project" value="InterPro"/>
</dbReference>
<protein>
    <submittedName>
        <fullName evidence="5">Glycogen debranching protein GlgX</fullName>
    </submittedName>
</protein>
<comment type="caution">
    <text evidence="5">The sequence shown here is derived from an EMBL/GenBank/DDBJ whole genome shotgun (WGS) entry which is preliminary data.</text>
</comment>
<dbReference type="InterPro" id="IPR013783">
    <property type="entry name" value="Ig-like_fold"/>
</dbReference>
<dbReference type="RefSeq" id="WP_277272443.1">
    <property type="nucleotide sequence ID" value="NZ_DYXE01000086.1"/>
</dbReference>
<dbReference type="NCBIfam" id="TIGR02100">
    <property type="entry name" value="glgX_debranch"/>
    <property type="match status" value="1"/>
</dbReference>
<dbReference type="SUPFAM" id="SSF51445">
    <property type="entry name" value="(Trans)glycosidases"/>
    <property type="match status" value="1"/>
</dbReference>
<dbReference type="CDD" id="cd11234">
    <property type="entry name" value="E_set_GDE_N"/>
    <property type="match status" value="1"/>
</dbReference>
<dbReference type="SUPFAM" id="SSF51011">
    <property type="entry name" value="Glycosyl hydrolase domain"/>
    <property type="match status" value="1"/>
</dbReference>
<evidence type="ECO:0000313" key="6">
    <source>
        <dbReference type="Proteomes" id="UP000813420"/>
    </source>
</evidence>
<dbReference type="Pfam" id="PF00128">
    <property type="entry name" value="Alpha-amylase"/>
    <property type="match status" value="1"/>
</dbReference>
<keyword evidence="2" id="KW-0378">Hydrolase</keyword>
<dbReference type="PANTHER" id="PTHR43002">
    <property type="entry name" value="GLYCOGEN DEBRANCHING ENZYME"/>
    <property type="match status" value="1"/>
</dbReference>
<dbReference type="Gene3D" id="2.60.40.1180">
    <property type="entry name" value="Golgi alpha-mannosidase II"/>
    <property type="match status" value="1"/>
</dbReference>